<evidence type="ECO:0000256" key="6">
    <source>
        <dbReference type="ARBA" id="ARBA00023288"/>
    </source>
</evidence>
<dbReference type="CDD" id="cd06354">
    <property type="entry name" value="PBP1_PrnA-like"/>
    <property type="match status" value="1"/>
</dbReference>
<evidence type="ECO:0000256" key="4">
    <source>
        <dbReference type="ARBA" id="ARBA00022729"/>
    </source>
</evidence>
<dbReference type="EMBL" id="AP035768">
    <property type="protein sequence ID" value="BFO14790.1"/>
    <property type="molecule type" value="Genomic_DNA"/>
</dbReference>
<comment type="similarity">
    <text evidence="2">Belongs to the BMP lipoprotein family.</text>
</comment>
<dbReference type="PANTHER" id="PTHR34296:SF2">
    <property type="entry name" value="ABC TRANSPORTER GUANOSINE-BINDING PROTEIN NUPN"/>
    <property type="match status" value="1"/>
</dbReference>
<feature type="domain" description="ABC transporter substrate-binding protein PnrA-like" evidence="8">
    <location>
        <begin position="48"/>
        <end position="350"/>
    </location>
</feature>
<reference evidence="9" key="2">
    <citation type="submission" date="2024-07" db="EMBL/GenBank/DDBJ databases">
        <title>Streptomyces haneummycinica sp. nov., a new antibiotic-producing actinobacterium isolated from marine sediment.</title>
        <authorList>
            <person name="Uemura M."/>
            <person name="Hamada M."/>
            <person name="Hirano S."/>
            <person name="Kobayashi K."/>
            <person name="Ohshiro T."/>
            <person name="Kobayashi T."/>
            <person name="Terahara T."/>
        </authorList>
    </citation>
    <scope>NUCLEOTIDE SEQUENCE</scope>
    <source>
        <strain evidence="9">KM77-8</strain>
    </source>
</reference>
<gene>
    <name evidence="9" type="ORF">SHKM778_11780</name>
</gene>
<evidence type="ECO:0000256" key="5">
    <source>
        <dbReference type="ARBA" id="ARBA00023136"/>
    </source>
</evidence>
<comment type="subcellular location">
    <subcellularLocation>
        <location evidence="1">Cell membrane</location>
        <topology evidence="1">Lipid-anchor</topology>
    </subcellularLocation>
</comment>
<dbReference type="InterPro" id="IPR003760">
    <property type="entry name" value="PnrA-like"/>
</dbReference>
<feature type="signal peptide" evidence="7">
    <location>
        <begin position="1"/>
        <end position="20"/>
    </location>
</feature>
<dbReference type="Pfam" id="PF02608">
    <property type="entry name" value="Bmp"/>
    <property type="match status" value="1"/>
</dbReference>
<dbReference type="PANTHER" id="PTHR34296">
    <property type="entry name" value="TRANSCRIPTIONAL ACTIVATOR PROTEIN MED"/>
    <property type="match status" value="1"/>
</dbReference>
<evidence type="ECO:0000256" key="2">
    <source>
        <dbReference type="ARBA" id="ARBA00008610"/>
    </source>
</evidence>
<dbReference type="AlphaFoldDB" id="A0AAT9HBJ6"/>
<dbReference type="GO" id="GO:0005886">
    <property type="term" value="C:plasma membrane"/>
    <property type="evidence" value="ECO:0007669"/>
    <property type="project" value="UniProtKB-SubCell"/>
</dbReference>
<keyword evidence="6" id="KW-0449">Lipoprotein</keyword>
<dbReference type="InterPro" id="IPR028082">
    <property type="entry name" value="Peripla_BP_I"/>
</dbReference>
<name>A0AAT9HBJ6_9ACTN</name>
<protein>
    <submittedName>
        <fullName evidence="9">BMP family ABC transporter substrate-binding protein</fullName>
    </submittedName>
</protein>
<dbReference type="Gene3D" id="3.40.50.2300">
    <property type="match status" value="2"/>
</dbReference>
<organism evidence="9">
    <name type="scientific">Streptomyces haneummycinicus</name>
    <dbReference type="NCBI Taxonomy" id="3074435"/>
    <lineage>
        <taxon>Bacteria</taxon>
        <taxon>Bacillati</taxon>
        <taxon>Actinomycetota</taxon>
        <taxon>Actinomycetes</taxon>
        <taxon>Kitasatosporales</taxon>
        <taxon>Streptomycetaceae</taxon>
        <taxon>Streptomyces</taxon>
    </lineage>
</organism>
<evidence type="ECO:0000313" key="9">
    <source>
        <dbReference type="EMBL" id="BFO14790.1"/>
    </source>
</evidence>
<keyword evidence="5" id="KW-0472">Membrane</keyword>
<keyword evidence="4 7" id="KW-0732">Signal</keyword>
<dbReference type="SUPFAM" id="SSF53822">
    <property type="entry name" value="Periplasmic binding protein-like I"/>
    <property type="match status" value="1"/>
</dbReference>
<evidence type="ECO:0000256" key="1">
    <source>
        <dbReference type="ARBA" id="ARBA00004193"/>
    </source>
</evidence>
<dbReference type="PROSITE" id="PS51257">
    <property type="entry name" value="PROKAR_LIPOPROTEIN"/>
    <property type="match status" value="1"/>
</dbReference>
<reference evidence="9" key="1">
    <citation type="submission" date="2024-06" db="EMBL/GenBank/DDBJ databases">
        <authorList>
            <consortium name="consrtm"/>
            <person name="Uemura M."/>
            <person name="Terahara T."/>
        </authorList>
    </citation>
    <scope>NUCLEOTIDE SEQUENCE</scope>
    <source>
        <strain evidence="9">KM77-8</strain>
    </source>
</reference>
<proteinExistence type="inferred from homology"/>
<evidence type="ECO:0000259" key="8">
    <source>
        <dbReference type="Pfam" id="PF02608"/>
    </source>
</evidence>
<evidence type="ECO:0000256" key="7">
    <source>
        <dbReference type="SAM" id="SignalP"/>
    </source>
</evidence>
<dbReference type="InterPro" id="IPR050957">
    <property type="entry name" value="BMP_lipoprotein"/>
</dbReference>
<feature type="chain" id="PRO_5043355682" evidence="7">
    <location>
        <begin position="21"/>
        <end position="351"/>
    </location>
</feature>
<accession>A0AAT9HBJ6</accession>
<keyword evidence="3" id="KW-1003">Cell membrane</keyword>
<evidence type="ECO:0000256" key="3">
    <source>
        <dbReference type="ARBA" id="ARBA00022475"/>
    </source>
</evidence>
<sequence>MRRISRITVAGAATASLALALSACGGTSSSSSSGSSESKGDKGLAIAYDVGGRGDQSFNDAAFAGLEQAKKEFKYETADVEPTDGETDADKEQRLVSLAKQGYNPVVGVGYAYASAVKGAAEKFPDTTFGIVDDATIEAKNVADLVFSEEQASYLAGVAAAKATKTKTVGFVGGVDIPLIHKFRAGFEQGVKETDPKVKVISQFLTQTAEEGGFSSPDKGKSAAEGQIEKKADVVYAAAGLSGQGVIEAAAANKVWAIGVDSDQYQQEALVKYKDSILTSAMKDVAKAVYNLAKSVEDGTPATGIVKGDLKTGEVSLSNSNPKFADDAELQKAIEAAKEKIINGGIKVKSS</sequence>